<accession>A0A518B586</accession>
<reference evidence="1 2" key="1">
    <citation type="submission" date="2019-02" db="EMBL/GenBank/DDBJ databases">
        <title>Deep-cultivation of Planctomycetes and their phenomic and genomic characterization uncovers novel biology.</title>
        <authorList>
            <person name="Wiegand S."/>
            <person name="Jogler M."/>
            <person name="Boedeker C."/>
            <person name="Pinto D."/>
            <person name="Vollmers J."/>
            <person name="Rivas-Marin E."/>
            <person name="Kohn T."/>
            <person name="Peeters S.H."/>
            <person name="Heuer A."/>
            <person name="Rast P."/>
            <person name="Oberbeckmann S."/>
            <person name="Bunk B."/>
            <person name="Jeske O."/>
            <person name="Meyerdierks A."/>
            <person name="Storesund J.E."/>
            <person name="Kallscheuer N."/>
            <person name="Luecker S."/>
            <person name="Lage O.M."/>
            <person name="Pohl T."/>
            <person name="Merkel B.J."/>
            <person name="Hornburger P."/>
            <person name="Mueller R.-W."/>
            <person name="Bruemmer F."/>
            <person name="Labrenz M."/>
            <person name="Spormann A.M."/>
            <person name="Op den Camp H."/>
            <person name="Overmann J."/>
            <person name="Amann R."/>
            <person name="Jetten M.S.M."/>
            <person name="Mascher T."/>
            <person name="Medema M.H."/>
            <person name="Devos D.P."/>
            <person name="Kaster A.-K."/>
            <person name="Ovreas L."/>
            <person name="Rohde M."/>
            <person name="Galperin M.Y."/>
            <person name="Jogler C."/>
        </authorList>
    </citation>
    <scope>NUCLEOTIDE SEQUENCE [LARGE SCALE GENOMIC DNA]</scope>
    <source>
        <strain evidence="1 2">Pan216</strain>
    </source>
</reference>
<evidence type="ECO:0000313" key="1">
    <source>
        <dbReference type="EMBL" id="QDU62141.1"/>
    </source>
</evidence>
<evidence type="ECO:0000313" key="2">
    <source>
        <dbReference type="Proteomes" id="UP000317093"/>
    </source>
</evidence>
<gene>
    <name evidence="1" type="ORF">Pan216_30080</name>
</gene>
<organism evidence="1 2">
    <name type="scientific">Kolteria novifilia</name>
    <dbReference type="NCBI Taxonomy" id="2527975"/>
    <lineage>
        <taxon>Bacteria</taxon>
        <taxon>Pseudomonadati</taxon>
        <taxon>Planctomycetota</taxon>
        <taxon>Planctomycetia</taxon>
        <taxon>Kolteriales</taxon>
        <taxon>Kolteriaceae</taxon>
        <taxon>Kolteria</taxon>
    </lineage>
</organism>
<protein>
    <submittedName>
        <fullName evidence="1">Uncharacterized protein</fullName>
    </submittedName>
</protein>
<keyword evidence="2" id="KW-1185">Reference proteome</keyword>
<proteinExistence type="predicted"/>
<dbReference type="AlphaFoldDB" id="A0A518B586"/>
<dbReference type="EMBL" id="CP036279">
    <property type="protein sequence ID" value="QDU62141.1"/>
    <property type="molecule type" value="Genomic_DNA"/>
</dbReference>
<name>A0A518B586_9BACT</name>
<dbReference type="Proteomes" id="UP000317093">
    <property type="component" value="Chromosome"/>
</dbReference>
<sequence>MPHVLELTNNDETNRRDRPRRSCLRCEVRQTTEERGFPMTTIKLPNSELEIEIATEKYGVTLTVEFPDELVRRIVDKRGPVVILSQLTPEESLRFSNVICDHAYAAMGAMLDRGLELLADPTE</sequence>
<dbReference type="KEGG" id="knv:Pan216_30080"/>